<evidence type="ECO:0000313" key="4">
    <source>
        <dbReference type="Proteomes" id="UP001154282"/>
    </source>
</evidence>
<feature type="domain" description="At1g61320/AtMIF1 LRR" evidence="2">
    <location>
        <begin position="176"/>
        <end position="474"/>
    </location>
</feature>
<dbReference type="PANTHER" id="PTHR34145">
    <property type="entry name" value="OS02G0105600 PROTEIN"/>
    <property type="match status" value="1"/>
</dbReference>
<gene>
    <name evidence="3" type="ORF">LITE_LOCUS50606</name>
</gene>
<dbReference type="SUPFAM" id="SSF52047">
    <property type="entry name" value="RNI-like"/>
    <property type="match status" value="1"/>
</dbReference>
<evidence type="ECO:0000313" key="3">
    <source>
        <dbReference type="EMBL" id="CAI0625852.1"/>
    </source>
</evidence>
<dbReference type="EMBL" id="CAMGYJ010000011">
    <property type="protein sequence ID" value="CAI0625852.1"/>
    <property type="molecule type" value="Genomic_DNA"/>
</dbReference>
<protein>
    <recommendedName>
        <fullName evidence="5">F-box domain-containing protein</fullName>
    </recommendedName>
</protein>
<evidence type="ECO:0008006" key="5">
    <source>
        <dbReference type="Google" id="ProtNLM"/>
    </source>
</evidence>
<dbReference type="Gene3D" id="1.20.1280.50">
    <property type="match status" value="1"/>
</dbReference>
<accession>A0AAV0S289</accession>
<keyword evidence="4" id="KW-1185">Reference proteome</keyword>
<dbReference type="InterPro" id="IPR053781">
    <property type="entry name" value="F-box_AtFBL13-like"/>
</dbReference>
<dbReference type="InterPro" id="IPR055357">
    <property type="entry name" value="LRR_At1g61320_AtMIF1"/>
</dbReference>
<dbReference type="InterPro" id="IPR032675">
    <property type="entry name" value="LRR_dom_sf"/>
</dbReference>
<reference evidence="3" key="1">
    <citation type="submission" date="2022-08" db="EMBL/GenBank/DDBJ databases">
        <authorList>
            <person name="Gutierrez-Valencia J."/>
        </authorList>
    </citation>
    <scope>NUCLEOTIDE SEQUENCE</scope>
</reference>
<dbReference type="Pfam" id="PF23622">
    <property type="entry name" value="LRR_At1g61320_AtMIF1"/>
    <property type="match status" value="1"/>
</dbReference>
<dbReference type="InterPro" id="IPR053772">
    <property type="entry name" value="At1g61320/At1g61330-like"/>
</dbReference>
<proteinExistence type="predicted"/>
<dbReference type="AlphaFoldDB" id="A0AAV0S289"/>
<dbReference type="Gene3D" id="3.80.10.10">
    <property type="entry name" value="Ribonuclease Inhibitor"/>
    <property type="match status" value="1"/>
</dbReference>
<dbReference type="PANTHER" id="PTHR34145:SF68">
    <property type="entry name" value="FBD DOMAIN-CONTAINING PROTEIN"/>
    <property type="match status" value="1"/>
</dbReference>
<dbReference type="Proteomes" id="UP001154282">
    <property type="component" value="Unassembled WGS sequence"/>
</dbReference>
<evidence type="ECO:0000259" key="1">
    <source>
        <dbReference type="Pfam" id="PF00646"/>
    </source>
</evidence>
<dbReference type="InterPro" id="IPR001810">
    <property type="entry name" value="F-box_dom"/>
</dbReference>
<dbReference type="InterPro" id="IPR036047">
    <property type="entry name" value="F-box-like_dom_sf"/>
</dbReference>
<name>A0AAV0S289_9ROSI</name>
<dbReference type="Pfam" id="PF00646">
    <property type="entry name" value="F-box"/>
    <property type="match status" value="1"/>
</dbReference>
<dbReference type="SUPFAM" id="SSF81383">
    <property type="entry name" value="F-box domain"/>
    <property type="match status" value="1"/>
</dbReference>
<sequence>MIIPIQMITKLFRSYRQKFRAALKALPDSAGLTQQGREEEEKGVDSIEKTMTSAFLLTELEEHELDLTSKLPDDVVIHLLSFLNLKEAIRTSVLSGRWRDLWKSANLALDFEAEKELLDIYNGGILLDDTAMAEYRMWYKNAVNGVVRQLQQHNRATKHTKFRVGFTLTNPYNYGGDIDRWVEYAISKRVECLDLTFYMRFTGDTTKLYVFSEACYNHIKTPDGLSDVKSLRSLRLNCVAVRAEILEHFISSCPLLEELAVARVSNSLKKLRVVGSSQSPLRLKYLELRYFNYLKSLEIDHTPCLVRLIYDACPRMEELRVGNCPGLVDLTLGLHTRYNFAFEAFSGCASQLKSLLLKTKSVLGKLLSHVAEHPHLERLMIQVNGGGNRSLVELIPLVNACPRLHTLQVFLHTSRCAFEFCDQDVVHTKMTRESIKVVEIVGFRGYEMDCQLVEYIMEYFVGLKRIVIDRAIETPFFYDEWLFGGKKIKACTQADADDAEKLALGFKSRAPPALEFIVI</sequence>
<organism evidence="3 4">
    <name type="scientific">Linum tenue</name>
    <dbReference type="NCBI Taxonomy" id="586396"/>
    <lineage>
        <taxon>Eukaryota</taxon>
        <taxon>Viridiplantae</taxon>
        <taxon>Streptophyta</taxon>
        <taxon>Embryophyta</taxon>
        <taxon>Tracheophyta</taxon>
        <taxon>Spermatophyta</taxon>
        <taxon>Magnoliopsida</taxon>
        <taxon>eudicotyledons</taxon>
        <taxon>Gunneridae</taxon>
        <taxon>Pentapetalae</taxon>
        <taxon>rosids</taxon>
        <taxon>fabids</taxon>
        <taxon>Malpighiales</taxon>
        <taxon>Linaceae</taxon>
        <taxon>Linum</taxon>
    </lineage>
</organism>
<feature type="domain" description="F-box" evidence="1">
    <location>
        <begin position="69"/>
        <end position="107"/>
    </location>
</feature>
<dbReference type="CDD" id="cd22160">
    <property type="entry name" value="F-box_AtFBL13-like"/>
    <property type="match status" value="1"/>
</dbReference>
<evidence type="ECO:0000259" key="2">
    <source>
        <dbReference type="Pfam" id="PF23622"/>
    </source>
</evidence>
<comment type="caution">
    <text evidence="3">The sequence shown here is derived from an EMBL/GenBank/DDBJ whole genome shotgun (WGS) entry which is preliminary data.</text>
</comment>